<dbReference type="PANTHER" id="PTHR30487:SF0">
    <property type="entry name" value="PREPILIN LEADER PEPTIDASE_N-METHYLTRANSFERASE-RELATED"/>
    <property type="match status" value="1"/>
</dbReference>
<feature type="transmembrane region" description="Helical" evidence="1">
    <location>
        <begin position="130"/>
        <end position="150"/>
    </location>
</feature>
<keyword evidence="1" id="KW-0812">Transmembrane</keyword>
<accession>A0A238J5G7</accession>
<dbReference type="InterPro" id="IPR050882">
    <property type="entry name" value="Prepilin_peptidase/N-MTase"/>
</dbReference>
<evidence type="ECO:0000259" key="2">
    <source>
        <dbReference type="Pfam" id="PF06750"/>
    </source>
</evidence>
<feature type="transmembrane region" description="Helical" evidence="1">
    <location>
        <begin position="156"/>
        <end position="173"/>
    </location>
</feature>
<dbReference type="EMBL" id="FXXQ01000013">
    <property type="protein sequence ID" value="SMX25190.1"/>
    <property type="molecule type" value="Genomic_DNA"/>
</dbReference>
<dbReference type="GO" id="GO:0006465">
    <property type="term" value="P:signal peptide processing"/>
    <property type="evidence" value="ECO:0007669"/>
    <property type="project" value="TreeGrafter"/>
</dbReference>
<dbReference type="Pfam" id="PF06750">
    <property type="entry name" value="A24_N_bact"/>
    <property type="match status" value="1"/>
</dbReference>
<dbReference type="Proteomes" id="UP000201838">
    <property type="component" value="Unassembled WGS sequence"/>
</dbReference>
<sequence length="260" mass="27552">MTFLEALYLSAIFVLVLVSPMTGSFLKCWADRSATGKSVTDGRSFCDNCGKTLAARDLIPILSWIIAGGKSRCCTTPLRWTLLTPEITSLLLAVWAVLTMPLPLLLPTLVIAWLLQAIALLAVPAPRIATILAMILALLGFTLSLLDMTGAVENRLLGFALGLLCATVAWTGASDPRARYLQAATFLPAMGALLGVGFMGLAILVGAALALLHSVVSRIIKRADEAPVPPATSLAIGLAGGTWLTWLYTDAISHAFRFGF</sequence>
<keyword evidence="1" id="KW-0472">Membrane</keyword>
<dbReference type="InterPro" id="IPR010627">
    <property type="entry name" value="Prepilin_pept_A24_N"/>
</dbReference>
<keyword evidence="1" id="KW-1133">Transmembrane helix</keyword>
<dbReference type="GO" id="GO:0004190">
    <property type="term" value="F:aspartic-type endopeptidase activity"/>
    <property type="evidence" value="ECO:0007669"/>
    <property type="project" value="TreeGrafter"/>
</dbReference>
<dbReference type="GO" id="GO:0005886">
    <property type="term" value="C:plasma membrane"/>
    <property type="evidence" value="ECO:0007669"/>
    <property type="project" value="TreeGrafter"/>
</dbReference>
<name>A0A238J5G7_9RHOB</name>
<dbReference type="AlphaFoldDB" id="A0A238J5G7"/>
<proteinExistence type="predicted"/>
<dbReference type="OrthoDB" id="9789291at2"/>
<organism evidence="3 4">
    <name type="scientific">Boseongicola aestuarii</name>
    <dbReference type="NCBI Taxonomy" id="1470561"/>
    <lineage>
        <taxon>Bacteria</taxon>
        <taxon>Pseudomonadati</taxon>
        <taxon>Pseudomonadota</taxon>
        <taxon>Alphaproteobacteria</taxon>
        <taxon>Rhodobacterales</taxon>
        <taxon>Paracoccaceae</taxon>
        <taxon>Boseongicola</taxon>
    </lineage>
</organism>
<reference evidence="3 4" key="1">
    <citation type="submission" date="2017-05" db="EMBL/GenBank/DDBJ databases">
        <authorList>
            <person name="Song R."/>
            <person name="Chenine A.L."/>
            <person name="Ruprecht R.M."/>
        </authorList>
    </citation>
    <scope>NUCLEOTIDE SEQUENCE [LARGE SCALE GENOMIC DNA]</scope>
    <source>
        <strain evidence="3 4">CECT 8489</strain>
    </source>
</reference>
<dbReference type="PANTHER" id="PTHR30487">
    <property type="entry name" value="TYPE 4 PREPILIN-LIKE PROTEINS LEADER PEPTIDE-PROCESSING ENZYME"/>
    <property type="match status" value="1"/>
</dbReference>
<keyword evidence="4" id="KW-1185">Reference proteome</keyword>
<gene>
    <name evidence="3" type="ORF">BOA8489_03325</name>
</gene>
<evidence type="ECO:0000256" key="1">
    <source>
        <dbReference type="SAM" id="Phobius"/>
    </source>
</evidence>
<dbReference type="RefSeq" id="WP_093975394.1">
    <property type="nucleotide sequence ID" value="NZ_FXXQ01000013.1"/>
</dbReference>
<feature type="transmembrane region" description="Helical" evidence="1">
    <location>
        <begin position="185"/>
        <end position="211"/>
    </location>
</feature>
<evidence type="ECO:0000313" key="3">
    <source>
        <dbReference type="EMBL" id="SMX25190.1"/>
    </source>
</evidence>
<feature type="transmembrane region" description="Helical" evidence="1">
    <location>
        <begin position="6"/>
        <end position="26"/>
    </location>
</feature>
<evidence type="ECO:0000313" key="4">
    <source>
        <dbReference type="Proteomes" id="UP000201838"/>
    </source>
</evidence>
<feature type="domain" description="Prepilin peptidase A24 N-terminal" evidence="2">
    <location>
        <begin position="19"/>
        <end position="98"/>
    </location>
</feature>
<protein>
    <recommendedName>
        <fullName evidence="2">Prepilin peptidase A24 N-terminal domain-containing protein</fullName>
    </recommendedName>
</protein>